<evidence type="ECO:0000313" key="4">
    <source>
        <dbReference type="Proteomes" id="UP000243426"/>
    </source>
</evidence>
<dbReference type="Proteomes" id="UP000243426">
    <property type="component" value="Chromosome I"/>
</dbReference>
<protein>
    <recommendedName>
        <fullName evidence="5">Secreted protein</fullName>
    </recommendedName>
</protein>
<keyword evidence="2" id="KW-0732">Signal</keyword>
<proteinExistence type="predicted"/>
<evidence type="ECO:0008006" key="5">
    <source>
        <dbReference type="Google" id="ProtNLM"/>
    </source>
</evidence>
<evidence type="ECO:0000256" key="1">
    <source>
        <dbReference type="SAM" id="MobiDB-lite"/>
    </source>
</evidence>
<accession>A0A1H1X3M2</accession>
<name>A0A1H1X3M2_9GAMM</name>
<evidence type="ECO:0000313" key="3">
    <source>
        <dbReference type="EMBL" id="SDT03923.1"/>
    </source>
</evidence>
<feature type="chain" id="PRO_5009265106" description="Secreted protein" evidence="2">
    <location>
        <begin position="23"/>
        <end position="71"/>
    </location>
</feature>
<keyword evidence="4" id="KW-1185">Reference proteome</keyword>
<sequence>MKTITTIFALLFSFTIAATAHAEDGSMRYREMVEDLREQNKERSEAKQSQKNEEQITRNSEEESDSTKKRK</sequence>
<feature type="signal peptide" evidence="2">
    <location>
        <begin position="1"/>
        <end position="22"/>
    </location>
</feature>
<reference evidence="4" key="1">
    <citation type="submission" date="2016-10" db="EMBL/GenBank/DDBJ databases">
        <authorList>
            <person name="Varghese N."/>
            <person name="Submissions S."/>
        </authorList>
    </citation>
    <scope>NUCLEOTIDE SEQUENCE [LARGE SCALE GENOMIC DNA]</scope>
    <source>
        <strain evidence="4">2SM5</strain>
    </source>
</reference>
<dbReference type="AlphaFoldDB" id="A0A1H1X3M2"/>
<evidence type="ECO:0000256" key="2">
    <source>
        <dbReference type="SAM" id="SignalP"/>
    </source>
</evidence>
<feature type="region of interest" description="Disordered" evidence="1">
    <location>
        <begin position="33"/>
        <end position="71"/>
    </location>
</feature>
<gene>
    <name evidence="3" type="ORF">SAMN05216198_3484</name>
</gene>
<dbReference type="EMBL" id="LT629748">
    <property type="protein sequence ID" value="SDT03923.1"/>
    <property type="molecule type" value="Genomic_DNA"/>
</dbReference>
<organism evidence="3 4">
    <name type="scientific">Halopseudomonas litoralis</name>
    <dbReference type="NCBI Taxonomy" id="797277"/>
    <lineage>
        <taxon>Bacteria</taxon>
        <taxon>Pseudomonadati</taxon>
        <taxon>Pseudomonadota</taxon>
        <taxon>Gammaproteobacteria</taxon>
        <taxon>Pseudomonadales</taxon>
        <taxon>Pseudomonadaceae</taxon>
        <taxon>Halopseudomonas</taxon>
    </lineage>
</organism>
<dbReference type="RefSeq" id="WP_090275465.1">
    <property type="nucleotide sequence ID" value="NZ_LT629748.1"/>
</dbReference>